<keyword evidence="2" id="KW-1185">Reference proteome</keyword>
<gene>
    <name evidence="1" type="ORF">DFJ43DRAFT_1040307</name>
</gene>
<organism evidence="1 2">
    <name type="scientific">Lentinula guzmanii</name>
    <dbReference type="NCBI Taxonomy" id="2804957"/>
    <lineage>
        <taxon>Eukaryota</taxon>
        <taxon>Fungi</taxon>
        <taxon>Dikarya</taxon>
        <taxon>Basidiomycota</taxon>
        <taxon>Agaricomycotina</taxon>
        <taxon>Agaricomycetes</taxon>
        <taxon>Agaricomycetidae</taxon>
        <taxon>Agaricales</taxon>
        <taxon>Marasmiineae</taxon>
        <taxon>Omphalotaceae</taxon>
        <taxon>Lentinula</taxon>
    </lineage>
</organism>
<sequence>MEESNEVKYRGIIVGTVGVELGMVVTSIQEKVSQDDQNDPKAEYMDIFETNLSEGDDNNQPTEPIQNAVNNGHGIVHPPSLPTPTHLNIAAAVFSDISQDVAHQYDIADFSQIVVEGGHYGKAQDQEYEHMLQCLRRQHRELLITIELKTLGIDFLNVNKSSSMDPNMTRNIEGIKAYEEWSDQSLQFKQEFWTHLAQELHPDKFRSLDENEFGPVILLDPTFLKSSGHLGYPQQSTGFVTLMEEVLGRAYMREFDLGRYTRNYPILHGVFDKPELKFSL</sequence>
<reference evidence="1" key="1">
    <citation type="submission" date="2022-08" db="EMBL/GenBank/DDBJ databases">
        <authorList>
            <consortium name="DOE Joint Genome Institute"/>
            <person name="Min B."/>
            <person name="Sierra-Patev S."/>
            <person name="Naranjo-Ortiz M."/>
            <person name="Looney B."/>
            <person name="Konkel Z."/>
            <person name="Slot J.C."/>
            <person name="Sakamoto Y."/>
            <person name="Steenwyk J.L."/>
            <person name="Rokas A."/>
            <person name="Carro J."/>
            <person name="Camarero S."/>
            <person name="Ferreira P."/>
            <person name="Molpeceres G."/>
            <person name="Ruiz-duenas F.J."/>
            <person name="Serrano A."/>
            <person name="Henrissat B."/>
            <person name="Drula E."/>
            <person name="Hughes K.W."/>
            <person name="Mata J.L."/>
            <person name="Ishikawa N.K."/>
            <person name="Vargas-Isla R."/>
            <person name="Ushijima S."/>
            <person name="Smith C.A."/>
            <person name="Ahrendt S."/>
            <person name="Andreopoulos W."/>
            <person name="He G."/>
            <person name="LaButti K."/>
            <person name="Lipzen A."/>
            <person name="Ng V."/>
            <person name="Riley R."/>
            <person name="Sandor L."/>
            <person name="Barry K."/>
            <person name="Martinez A.T."/>
            <person name="Xiao Y."/>
            <person name="Gibbons J.G."/>
            <person name="Terashima K."/>
            <person name="Hibbett D.S."/>
            <person name="Grigoriev I.V."/>
        </authorList>
    </citation>
    <scope>NUCLEOTIDE SEQUENCE</scope>
    <source>
        <strain evidence="1">ET3784</strain>
    </source>
</reference>
<dbReference type="AlphaFoldDB" id="A0AA38JIK7"/>
<comment type="caution">
    <text evidence="1">The sequence shown here is derived from an EMBL/GenBank/DDBJ whole genome shotgun (WGS) entry which is preliminary data.</text>
</comment>
<protein>
    <submittedName>
        <fullName evidence="1">Uncharacterized protein</fullName>
    </submittedName>
</protein>
<accession>A0AA38JIK7</accession>
<name>A0AA38JIK7_9AGAR</name>
<evidence type="ECO:0000313" key="2">
    <source>
        <dbReference type="Proteomes" id="UP001176059"/>
    </source>
</evidence>
<dbReference type="Proteomes" id="UP001176059">
    <property type="component" value="Unassembled WGS sequence"/>
</dbReference>
<dbReference type="EMBL" id="JANVFO010000032">
    <property type="protein sequence ID" value="KAJ3731300.1"/>
    <property type="molecule type" value="Genomic_DNA"/>
</dbReference>
<evidence type="ECO:0000313" key="1">
    <source>
        <dbReference type="EMBL" id="KAJ3731300.1"/>
    </source>
</evidence>
<reference evidence="1" key="2">
    <citation type="journal article" date="2023" name="Proc. Natl. Acad. Sci. U.S.A.">
        <title>A global phylogenomic analysis of the shiitake genus Lentinula.</title>
        <authorList>
            <person name="Sierra-Patev S."/>
            <person name="Min B."/>
            <person name="Naranjo-Ortiz M."/>
            <person name="Looney B."/>
            <person name="Konkel Z."/>
            <person name="Slot J.C."/>
            <person name="Sakamoto Y."/>
            <person name="Steenwyk J.L."/>
            <person name="Rokas A."/>
            <person name="Carro J."/>
            <person name="Camarero S."/>
            <person name="Ferreira P."/>
            <person name="Molpeceres G."/>
            <person name="Ruiz-Duenas F.J."/>
            <person name="Serrano A."/>
            <person name="Henrissat B."/>
            <person name="Drula E."/>
            <person name="Hughes K.W."/>
            <person name="Mata J.L."/>
            <person name="Ishikawa N.K."/>
            <person name="Vargas-Isla R."/>
            <person name="Ushijima S."/>
            <person name="Smith C.A."/>
            <person name="Donoghue J."/>
            <person name="Ahrendt S."/>
            <person name="Andreopoulos W."/>
            <person name="He G."/>
            <person name="LaButti K."/>
            <person name="Lipzen A."/>
            <person name="Ng V."/>
            <person name="Riley R."/>
            <person name="Sandor L."/>
            <person name="Barry K."/>
            <person name="Martinez A.T."/>
            <person name="Xiao Y."/>
            <person name="Gibbons J.G."/>
            <person name="Terashima K."/>
            <person name="Grigoriev I.V."/>
            <person name="Hibbett D."/>
        </authorList>
    </citation>
    <scope>NUCLEOTIDE SEQUENCE</scope>
    <source>
        <strain evidence="1">ET3784</strain>
    </source>
</reference>
<proteinExistence type="predicted"/>